<dbReference type="GO" id="GO:0004134">
    <property type="term" value="F:4-alpha-glucanotransferase activity"/>
    <property type="evidence" value="ECO:0007669"/>
    <property type="project" value="UniProtKB-EC"/>
</dbReference>
<evidence type="ECO:0000256" key="9">
    <source>
        <dbReference type="ARBA" id="ARBA00031501"/>
    </source>
</evidence>
<keyword evidence="12" id="KW-1185">Reference proteome</keyword>
<dbReference type="SUPFAM" id="SSF51445">
    <property type="entry name" value="(Trans)glycosidases"/>
    <property type="match status" value="1"/>
</dbReference>
<evidence type="ECO:0000256" key="8">
    <source>
        <dbReference type="ARBA" id="ARBA00031423"/>
    </source>
</evidence>
<evidence type="ECO:0000256" key="7">
    <source>
        <dbReference type="ARBA" id="ARBA00023277"/>
    </source>
</evidence>
<evidence type="ECO:0000256" key="3">
    <source>
        <dbReference type="ARBA" id="ARBA00012560"/>
    </source>
</evidence>
<evidence type="ECO:0000256" key="2">
    <source>
        <dbReference type="ARBA" id="ARBA00005684"/>
    </source>
</evidence>
<evidence type="ECO:0000256" key="5">
    <source>
        <dbReference type="ARBA" id="ARBA00022676"/>
    </source>
</evidence>
<dbReference type="AlphaFoldDB" id="A0A839K0V4"/>
<accession>A0A839K0V4</accession>
<reference evidence="11 12" key="1">
    <citation type="submission" date="2020-07" db="EMBL/GenBank/DDBJ databases">
        <title>Characterization and genome sequencing of isolate MD1, a novel member within the family Lachnospiraceae.</title>
        <authorList>
            <person name="Rettenmaier R."/>
            <person name="Di Bello L."/>
            <person name="Zinser C."/>
            <person name="Scheitz K."/>
            <person name="Liebl W."/>
            <person name="Zverlov V."/>
        </authorList>
    </citation>
    <scope>NUCLEOTIDE SEQUENCE [LARGE SCALE GENOMIC DNA]</scope>
    <source>
        <strain evidence="11 12">MD1</strain>
    </source>
</reference>
<evidence type="ECO:0000256" key="6">
    <source>
        <dbReference type="ARBA" id="ARBA00022679"/>
    </source>
</evidence>
<dbReference type="PANTHER" id="PTHR32438:SF5">
    <property type="entry name" value="4-ALPHA-GLUCANOTRANSFERASE DPE1, CHLOROPLASTIC_AMYLOPLASTIC"/>
    <property type="match status" value="1"/>
</dbReference>
<sequence length="520" mass="61117">MTISKKQELIRGAGILMPISALPSSYGIGTLGREAYRFADFLYRIGCRYWQVLPVGPTSYGDSPYQSFSAFAGNPYFIDLDFLAEEGLLKPEEIMEQEWQQEEDCIDYARIYQLRFCILRKAYHRSNHKDTQEFIRFRNKNCYWLKDYCRYMAIKEHFDSHEWQLWEDNIRNRDRNAIEYYDSLLEDEIDFWEFCQYKFREQWDRLKSYVNKLDIQVIGDIPLYVAADSSDVWVHTDLFELDQRKNPVNVAGVPPDAFSDLGQRWGNPLYRWDTIEKNDFIWWRERMRISAELYDVIRIDHFIGVVNYYSIPADCPTAVEGEWKKGPGSKLTKIISESIGDAKIIAEDLGVLTQEVRDLIEQTGYPGMRILEFGLEGPADHEYLPHNYKSTNLVAYTGTHDNETLVGYLADKTEEELSFTYRYFNVSSKEELPYAVIRSLYSSIADVVIVQMQDLLLLDNSARMNFPSTIGGNWKWRMKQEHYEFLNEEILREYADLSARSPKINEKTELDVTKEVEDTE</sequence>
<dbReference type="PANTHER" id="PTHR32438">
    <property type="entry name" value="4-ALPHA-GLUCANOTRANSFERASE DPE1, CHLOROPLASTIC/AMYLOPLASTIC"/>
    <property type="match status" value="1"/>
</dbReference>
<proteinExistence type="inferred from homology"/>
<dbReference type="InterPro" id="IPR017853">
    <property type="entry name" value="GH"/>
</dbReference>
<organism evidence="11 12">
    <name type="scientific">Variimorphobacter saccharofermentans</name>
    <dbReference type="NCBI Taxonomy" id="2755051"/>
    <lineage>
        <taxon>Bacteria</taxon>
        <taxon>Bacillati</taxon>
        <taxon>Bacillota</taxon>
        <taxon>Clostridia</taxon>
        <taxon>Lachnospirales</taxon>
        <taxon>Lachnospiraceae</taxon>
        <taxon>Variimorphobacter</taxon>
    </lineage>
</organism>
<name>A0A839K0V4_9FIRM</name>
<evidence type="ECO:0000313" key="12">
    <source>
        <dbReference type="Proteomes" id="UP000574276"/>
    </source>
</evidence>
<keyword evidence="7 10" id="KW-0119">Carbohydrate metabolism</keyword>
<comment type="catalytic activity">
    <reaction evidence="1 10">
        <text>Transfers a segment of a (1-&gt;4)-alpha-D-glucan to a new position in an acceptor, which may be glucose or a (1-&gt;4)-alpha-D-glucan.</text>
        <dbReference type="EC" id="2.4.1.25"/>
    </reaction>
</comment>
<keyword evidence="5 10" id="KW-0328">Glycosyltransferase</keyword>
<evidence type="ECO:0000256" key="4">
    <source>
        <dbReference type="ARBA" id="ARBA00020295"/>
    </source>
</evidence>
<protein>
    <recommendedName>
        <fullName evidence="4 10">4-alpha-glucanotransferase</fullName>
        <ecNumber evidence="3 10">2.4.1.25</ecNumber>
    </recommendedName>
    <alternativeName>
        <fullName evidence="8 10">Amylomaltase</fullName>
    </alternativeName>
    <alternativeName>
        <fullName evidence="9 10">Disproportionating enzyme</fullName>
    </alternativeName>
</protein>
<dbReference type="EC" id="2.4.1.25" evidence="3 10"/>
<dbReference type="InterPro" id="IPR003385">
    <property type="entry name" value="Glyco_hydro_77"/>
</dbReference>
<evidence type="ECO:0000256" key="1">
    <source>
        <dbReference type="ARBA" id="ARBA00000439"/>
    </source>
</evidence>
<dbReference type="NCBIfam" id="TIGR00217">
    <property type="entry name" value="malQ"/>
    <property type="match status" value="1"/>
</dbReference>
<dbReference type="GO" id="GO:0005975">
    <property type="term" value="P:carbohydrate metabolic process"/>
    <property type="evidence" value="ECO:0007669"/>
    <property type="project" value="InterPro"/>
</dbReference>
<dbReference type="Pfam" id="PF02446">
    <property type="entry name" value="Glyco_hydro_77"/>
    <property type="match status" value="1"/>
</dbReference>
<dbReference type="Gene3D" id="3.20.20.80">
    <property type="entry name" value="Glycosidases"/>
    <property type="match status" value="1"/>
</dbReference>
<dbReference type="EMBL" id="JACEGA010000001">
    <property type="protein sequence ID" value="MBB2182559.1"/>
    <property type="molecule type" value="Genomic_DNA"/>
</dbReference>
<comment type="similarity">
    <text evidence="2 10">Belongs to the disproportionating enzyme family.</text>
</comment>
<gene>
    <name evidence="11" type="primary">malQ</name>
    <name evidence="11" type="ORF">H0486_06695</name>
</gene>
<keyword evidence="6 10" id="KW-0808">Transferase</keyword>
<evidence type="ECO:0000256" key="10">
    <source>
        <dbReference type="RuleBase" id="RU361207"/>
    </source>
</evidence>
<evidence type="ECO:0000313" key="11">
    <source>
        <dbReference type="EMBL" id="MBB2182559.1"/>
    </source>
</evidence>
<dbReference type="NCBIfam" id="NF011080">
    <property type="entry name" value="PRK14508.1-3"/>
    <property type="match status" value="1"/>
</dbReference>
<dbReference type="Proteomes" id="UP000574276">
    <property type="component" value="Unassembled WGS sequence"/>
</dbReference>
<comment type="caution">
    <text evidence="11">The sequence shown here is derived from an EMBL/GenBank/DDBJ whole genome shotgun (WGS) entry which is preliminary data.</text>
</comment>
<dbReference type="RefSeq" id="WP_228352275.1">
    <property type="nucleotide sequence ID" value="NZ_JACEGA010000001.1"/>
</dbReference>